<name>A0ABN8LW60_9CNID</name>
<evidence type="ECO:0000313" key="2">
    <source>
        <dbReference type="Proteomes" id="UP001159427"/>
    </source>
</evidence>
<proteinExistence type="predicted"/>
<evidence type="ECO:0000313" key="1">
    <source>
        <dbReference type="EMBL" id="CAH3021521.1"/>
    </source>
</evidence>
<sequence length="452" mass="51761">MQYLRHCKEESVEPASRSTLCRILEVREASQQKSLSGLDNIAAEGVASFERLLSILEQLNQAGVDKRRVTELAKKLNDGKRYLKTEFKVNCSAEGSEGADHCRKFALSDPVDQCFNHQCSHSHNMVCEQCKQLKATLDEMEESIKKHSSHLYSQEQKYDLLYNFERSKNCIFLWESHALRSVNQESAEQEALQSLDSQSVLVVIDWAMKFLQMKYREKQSEWFANRGLNWYADVSILENLFQSIKIDFLNVKHAFLSSDGAGCYHCNHLITAVKDIGDHMAITVARYDFSEPQQGKDVCDRVLCPMKAAIRKYCAEGHDIMNVGTMHEALKERPKLTSNKSSTGVTVNSTNSCLSIGWALKKGRTGRVRFSENVRRYLTTKFEMGERTGKKANPEKIARKMNDARNEWNERLFQREEWLHASLHGRALVLRMLLQGNRCDITADENDDIDAL</sequence>
<gene>
    <name evidence="1" type="ORF">PEVE_00011689</name>
</gene>
<keyword evidence="2" id="KW-1185">Reference proteome</keyword>
<reference evidence="1 2" key="1">
    <citation type="submission" date="2022-05" db="EMBL/GenBank/DDBJ databases">
        <authorList>
            <consortium name="Genoscope - CEA"/>
            <person name="William W."/>
        </authorList>
    </citation>
    <scope>NUCLEOTIDE SEQUENCE [LARGE SCALE GENOMIC DNA]</scope>
</reference>
<dbReference type="Proteomes" id="UP001159427">
    <property type="component" value="Unassembled WGS sequence"/>
</dbReference>
<dbReference type="PANTHER" id="PTHR33845">
    <property type="entry name" value="C2H2-TYPE DOMAIN-CONTAINING PROTEIN"/>
    <property type="match status" value="1"/>
</dbReference>
<feature type="non-terminal residue" evidence="1">
    <location>
        <position position="452"/>
    </location>
</feature>
<accession>A0ABN8LW60</accession>
<comment type="caution">
    <text evidence="1">The sequence shown here is derived from an EMBL/GenBank/DDBJ whole genome shotgun (WGS) entry which is preliminary data.</text>
</comment>
<dbReference type="EMBL" id="CALNXI010000185">
    <property type="protein sequence ID" value="CAH3021521.1"/>
    <property type="molecule type" value="Genomic_DNA"/>
</dbReference>
<protein>
    <submittedName>
        <fullName evidence="1">Uncharacterized protein</fullName>
    </submittedName>
</protein>
<organism evidence="1 2">
    <name type="scientific">Porites evermanni</name>
    <dbReference type="NCBI Taxonomy" id="104178"/>
    <lineage>
        <taxon>Eukaryota</taxon>
        <taxon>Metazoa</taxon>
        <taxon>Cnidaria</taxon>
        <taxon>Anthozoa</taxon>
        <taxon>Hexacorallia</taxon>
        <taxon>Scleractinia</taxon>
        <taxon>Fungiina</taxon>
        <taxon>Poritidae</taxon>
        <taxon>Porites</taxon>
    </lineage>
</organism>
<dbReference type="PANTHER" id="PTHR33845:SF1">
    <property type="entry name" value="C2H2-TYPE DOMAIN-CONTAINING PROTEIN"/>
    <property type="match status" value="1"/>
</dbReference>